<dbReference type="Proteomes" id="UP000540506">
    <property type="component" value="Unassembled WGS sequence"/>
</dbReference>
<dbReference type="AlphaFoldDB" id="A0A7W7RAX6"/>
<evidence type="ECO:0000313" key="2">
    <source>
        <dbReference type="Proteomes" id="UP000540506"/>
    </source>
</evidence>
<evidence type="ECO:0008006" key="3">
    <source>
        <dbReference type="Google" id="ProtNLM"/>
    </source>
</evidence>
<evidence type="ECO:0000313" key="1">
    <source>
        <dbReference type="EMBL" id="MBB4928505.1"/>
    </source>
</evidence>
<reference evidence="1 2" key="1">
    <citation type="submission" date="2020-08" db="EMBL/GenBank/DDBJ databases">
        <title>Sequencing the genomes of 1000 actinobacteria strains.</title>
        <authorList>
            <person name="Klenk H.-P."/>
        </authorList>
    </citation>
    <scope>NUCLEOTIDE SEQUENCE [LARGE SCALE GENOMIC DNA]</scope>
    <source>
        <strain evidence="1 2">DSM 41654</strain>
    </source>
</reference>
<dbReference type="Pfam" id="PF12846">
    <property type="entry name" value="AAA_10"/>
    <property type="match status" value="1"/>
</dbReference>
<comment type="caution">
    <text evidence="1">The sequence shown here is derived from an EMBL/GenBank/DDBJ whole genome shotgun (WGS) entry which is preliminary data.</text>
</comment>
<keyword evidence="2" id="KW-1185">Reference proteome</keyword>
<name>A0A7W7RAX6_KITKI</name>
<organism evidence="1 2">
    <name type="scientific">Kitasatospora kifunensis</name>
    <name type="common">Streptomyces kifunensis</name>
    <dbReference type="NCBI Taxonomy" id="58351"/>
    <lineage>
        <taxon>Bacteria</taxon>
        <taxon>Bacillati</taxon>
        <taxon>Actinomycetota</taxon>
        <taxon>Actinomycetes</taxon>
        <taxon>Kitasatosporales</taxon>
        <taxon>Streptomycetaceae</taxon>
        <taxon>Kitasatospora</taxon>
    </lineage>
</organism>
<gene>
    <name evidence="1" type="ORF">FHR34_007602</name>
</gene>
<sequence length="217" mass="23909">MDLPVRHIAKNVIWTPHGTCWGIWRVTAAGHSYAPSAEKRARLKAIEALVKSLVGEPMLLSLCPQIDPTAVVRAMVDELAARGTADPAAHGLARKLAAVARKDLSRVVFDDTLPVVDTRRADAVVFAVHALQLPKQAELASEHRIERLEFEKVLGRAVMYLVAAVARETVMADKDEFGVAVFDECWCLTSSDEGQELLLELIRDCEGRSLHRRSPRG</sequence>
<proteinExistence type="predicted"/>
<protein>
    <recommendedName>
        <fullName evidence="3">ATP/GTP-binding protein</fullName>
    </recommendedName>
</protein>
<accession>A0A7W7RAX6</accession>
<dbReference type="EMBL" id="JACHJV010000003">
    <property type="protein sequence ID" value="MBB4928505.1"/>
    <property type="molecule type" value="Genomic_DNA"/>
</dbReference>